<name>A0AC35TNA5_9BILA</name>
<proteinExistence type="predicted"/>
<evidence type="ECO:0000313" key="2">
    <source>
        <dbReference type="WBParaSite" id="RSKR_0000266200.1"/>
    </source>
</evidence>
<reference evidence="2" key="1">
    <citation type="submission" date="2016-11" db="UniProtKB">
        <authorList>
            <consortium name="WormBaseParasite"/>
        </authorList>
    </citation>
    <scope>IDENTIFICATION</scope>
    <source>
        <strain evidence="2">KR3021</strain>
    </source>
</reference>
<protein>
    <submittedName>
        <fullName evidence="2">NADH dehydrogenase [ubiquinone] 1 alpha subcomplex assembly factor 3</fullName>
    </submittedName>
</protein>
<sequence>MFLRQLLRGKNIQTIFTRTRKDDSGGGVIGGYNMIPMGKSDVGNTSRLSYLSKDMLEANKQCVHGLSCLGFRMIDGSFLYGPIAVFPKTVLSWRVLTVDDITPESLSLFLMLQPKLDILVLGVGDKKNIDAVRKRIIPVMQKYRIGLELMPTEEAIATFNFLNSEDRYVAAALYPPDDLVVTDLEYGQAMNLIRNFDELEENPLGSFASGLDRTRDIVRDIWAGKDMDWFYKKRAAVETKLLEVDERREQIKKPEDRRVKQVLISDKKKTD</sequence>
<accession>A0AC35TNA5</accession>
<dbReference type="Proteomes" id="UP000095286">
    <property type="component" value="Unplaced"/>
</dbReference>
<dbReference type="WBParaSite" id="RSKR_0000266200.1">
    <property type="protein sequence ID" value="RSKR_0000266200.1"/>
    <property type="gene ID" value="RSKR_0000266200"/>
</dbReference>
<organism evidence="1 2">
    <name type="scientific">Rhabditophanes sp. KR3021</name>
    <dbReference type="NCBI Taxonomy" id="114890"/>
    <lineage>
        <taxon>Eukaryota</taxon>
        <taxon>Metazoa</taxon>
        <taxon>Ecdysozoa</taxon>
        <taxon>Nematoda</taxon>
        <taxon>Chromadorea</taxon>
        <taxon>Rhabditida</taxon>
        <taxon>Tylenchina</taxon>
        <taxon>Panagrolaimomorpha</taxon>
        <taxon>Strongyloidoidea</taxon>
        <taxon>Alloionematidae</taxon>
        <taxon>Rhabditophanes</taxon>
    </lineage>
</organism>
<evidence type="ECO:0000313" key="1">
    <source>
        <dbReference type="Proteomes" id="UP000095286"/>
    </source>
</evidence>